<evidence type="ECO:0000256" key="1">
    <source>
        <dbReference type="SAM" id="Phobius"/>
    </source>
</evidence>
<protein>
    <submittedName>
        <fullName evidence="2">Uncharacterized protein</fullName>
    </submittedName>
</protein>
<feature type="transmembrane region" description="Helical" evidence="1">
    <location>
        <begin position="150"/>
        <end position="172"/>
    </location>
</feature>
<keyword evidence="1" id="KW-1133">Transmembrane helix</keyword>
<name>A0A172TXV0_9BACT</name>
<dbReference type="KEGG" id="fla:SY85_15540"/>
<dbReference type="Proteomes" id="UP000077177">
    <property type="component" value="Chromosome"/>
</dbReference>
<feature type="transmembrane region" description="Helical" evidence="1">
    <location>
        <begin position="197"/>
        <end position="218"/>
    </location>
</feature>
<dbReference type="EMBL" id="CP011390">
    <property type="protein sequence ID" value="ANE51704.1"/>
    <property type="molecule type" value="Genomic_DNA"/>
</dbReference>
<evidence type="ECO:0000313" key="2">
    <source>
        <dbReference type="EMBL" id="ANE51704.1"/>
    </source>
</evidence>
<gene>
    <name evidence="2" type="ORF">SY85_15540</name>
</gene>
<reference evidence="3" key="1">
    <citation type="submission" date="2015-01" db="EMBL/GenBank/DDBJ databases">
        <title>Flavisolibacter sp./LCS9/ whole genome sequencing.</title>
        <authorList>
            <person name="Kim M.K."/>
            <person name="Srinivasan S."/>
            <person name="Lee J.-J."/>
        </authorList>
    </citation>
    <scope>NUCLEOTIDE SEQUENCE [LARGE SCALE GENOMIC DNA]</scope>
    <source>
        <strain evidence="3">LCS9</strain>
    </source>
</reference>
<sequence>MQEFLTFKTFPDNETALDFAEVLKQQNINYFIEEDILVFDPSYANNPLNKDYAIKIMSGDFIRATKAYEDYFFTHLDQVDSDYYLFSFSVEELKDIIVKPDEWGSFDYQLAQKILKDKGLEVSEEQKLAYKTQRNKELAKPENESSSNVLLYYILSLLFFPLGMIAGWIWAYSKKTLPNGQRIYVYDTTVQRHGKRILTIATLLFILTIYWKIIGPYIHRF</sequence>
<reference evidence="2 3" key="2">
    <citation type="journal article" date="2016" name="Int. J. Syst. Evol. Microbiol.">
        <title>Flavisolibacter tropicus sp. nov., isolated from tropical soil.</title>
        <authorList>
            <person name="Lee J.J."/>
            <person name="Kang M.S."/>
            <person name="Kim G.S."/>
            <person name="Lee C.S."/>
            <person name="Lim S."/>
            <person name="Lee J."/>
            <person name="Roh S.H."/>
            <person name="Kang H."/>
            <person name="Ha J.M."/>
            <person name="Bae S."/>
            <person name="Jung H.Y."/>
            <person name="Kim M.K."/>
        </authorList>
    </citation>
    <scope>NUCLEOTIDE SEQUENCE [LARGE SCALE GENOMIC DNA]</scope>
    <source>
        <strain evidence="2 3">LCS9</strain>
    </source>
</reference>
<dbReference type="RefSeq" id="WP_066405822.1">
    <property type="nucleotide sequence ID" value="NZ_CP011390.1"/>
</dbReference>
<keyword evidence="1" id="KW-0472">Membrane</keyword>
<keyword evidence="3" id="KW-1185">Reference proteome</keyword>
<dbReference type="AlphaFoldDB" id="A0A172TXV0"/>
<accession>A0A172TXV0</accession>
<evidence type="ECO:0000313" key="3">
    <source>
        <dbReference type="Proteomes" id="UP000077177"/>
    </source>
</evidence>
<dbReference type="OrthoDB" id="9814194at2"/>
<proteinExistence type="predicted"/>
<keyword evidence="1" id="KW-0812">Transmembrane</keyword>
<organism evidence="2 3">
    <name type="scientific">Flavisolibacter tropicus</name>
    <dbReference type="NCBI Taxonomy" id="1492898"/>
    <lineage>
        <taxon>Bacteria</taxon>
        <taxon>Pseudomonadati</taxon>
        <taxon>Bacteroidota</taxon>
        <taxon>Chitinophagia</taxon>
        <taxon>Chitinophagales</taxon>
        <taxon>Chitinophagaceae</taxon>
        <taxon>Flavisolibacter</taxon>
    </lineage>
</organism>